<name>A0A1B2HM26_9PSEU</name>
<evidence type="ECO:0000313" key="4">
    <source>
        <dbReference type="Proteomes" id="UP000093053"/>
    </source>
</evidence>
<accession>A0A1B2HM26</accession>
<dbReference type="AlphaFoldDB" id="A0A1B2HM26"/>
<dbReference type="Proteomes" id="UP000093053">
    <property type="component" value="Chromosome"/>
</dbReference>
<keyword evidence="2" id="KW-0472">Membrane</keyword>
<organism evidence="3 4">
    <name type="scientific">Lentzea guizhouensis</name>
    <dbReference type="NCBI Taxonomy" id="1586287"/>
    <lineage>
        <taxon>Bacteria</taxon>
        <taxon>Bacillati</taxon>
        <taxon>Actinomycetota</taxon>
        <taxon>Actinomycetes</taxon>
        <taxon>Pseudonocardiales</taxon>
        <taxon>Pseudonocardiaceae</taxon>
        <taxon>Lentzea</taxon>
    </lineage>
</organism>
<sequence length="175" mass="17844">MVLGAALTAVASLNDLYTSGHEGPAPFATQTVSLWGAKSDAVGDPDVTTVMNAGVPVLLAAAVMVVAAVLTLVPAPRTIGTARTTTMIAAGGLVGLVLAFVVGVLHEEELMSSAYDMPGHTYRMSYLPGLYLLAAGGLVGLIGAVLVQRRQPTDDDHTPPSGTAVPAEAGEHQRD</sequence>
<protein>
    <submittedName>
        <fullName evidence="3">Uncharacterized protein</fullName>
    </submittedName>
</protein>
<evidence type="ECO:0000313" key="3">
    <source>
        <dbReference type="EMBL" id="ANZ38787.1"/>
    </source>
</evidence>
<evidence type="ECO:0000256" key="1">
    <source>
        <dbReference type="SAM" id="MobiDB-lite"/>
    </source>
</evidence>
<gene>
    <name evidence="3" type="ORF">BBK82_24710</name>
</gene>
<dbReference type="KEGG" id="led:BBK82_24710"/>
<keyword evidence="4" id="KW-1185">Reference proteome</keyword>
<feature type="transmembrane region" description="Helical" evidence="2">
    <location>
        <begin position="55"/>
        <end position="75"/>
    </location>
</feature>
<feature type="region of interest" description="Disordered" evidence="1">
    <location>
        <begin position="151"/>
        <end position="175"/>
    </location>
</feature>
<reference evidence="3 4" key="1">
    <citation type="submission" date="2016-07" db="EMBL/GenBank/DDBJ databases">
        <title>Complete genome sequence of the Lentzea guizhouensis DHS C013.</title>
        <authorList>
            <person name="Cao C."/>
        </authorList>
    </citation>
    <scope>NUCLEOTIDE SEQUENCE [LARGE SCALE GENOMIC DNA]</scope>
    <source>
        <strain evidence="3 4">DHS C013</strain>
    </source>
</reference>
<keyword evidence="2" id="KW-1133">Transmembrane helix</keyword>
<dbReference type="STRING" id="1586287.BBK82_24710"/>
<proteinExistence type="predicted"/>
<keyword evidence="2" id="KW-0812">Transmembrane</keyword>
<feature type="transmembrane region" description="Helical" evidence="2">
    <location>
        <begin position="126"/>
        <end position="147"/>
    </location>
</feature>
<feature type="transmembrane region" description="Helical" evidence="2">
    <location>
        <begin position="87"/>
        <end position="106"/>
    </location>
</feature>
<dbReference type="EMBL" id="CP016793">
    <property type="protein sequence ID" value="ANZ38787.1"/>
    <property type="molecule type" value="Genomic_DNA"/>
</dbReference>
<evidence type="ECO:0000256" key="2">
    <source>
        <dbReference type="SAM" id="Phobius"/>
    </source>
</evidence>